<proteinExistence type="predicted"/>
<sequence length="791" mass="88167">MHTIMCVSVTRDPFCHWLLPTHSSAAPAGVATIRQREAHTDGAPEPDQSQHQYKRATAGVKRTNGNELNEGCSHTLNQKQKEGDNHSEAVTMETNQLSEMAPVIDCKMDSVETETTENTEEDNKQLSFGAEAGGAAETSTDPLPDKTDVDDQEEAGNRQESGTDIPCRGDALVQNTEELITLSVSETPSSTGSVYENELAGDRRDPLEQQQPDSPMPMDDGKDNHVSETMYHQSELQEALPKSDSQTETQETVLEQQIREEASSDISTESCHDPDQDDDLSDCLQVEIAVVSSDSETDENWRAIFSSSVHREGADELFLDGGRESNVRELLDQKDIDATECGQVDEAEMGAVGTDVLEQPEPLGEPLSRVVPCPHDASAHFHSLSKISEDEEELGSGARPNGGRPSRAAKTDPQKKVPNDYCVIQETKSENVSTEHVDFRVAREQWLQMEEQTKQQVHQAPAKQGTCQGGQSFMYTPVRTIDKPKKDPELDSLALSDYQCTQFSPCSEDSGLDDSSYRSAYDDPETPIEREIRLELEREESLRRERGLTTAATAGETPQANPRLPSLLSAKHNKGPSREAEERRTKAFEEQTDGCRLPRSPSGSKTPPSFTITSSPSVAKAPLYHEMRFNEWPSETTSVIILETSNLIIRSASEFCLNTACQETQDRTFLNNPFFKLRSRSTQSLVDQEIKVVKRREEELRRQRAQLYTKEKYDTVVVSPNLLDNLCLDRSAELPVRCKSSPSSPMKTVRKMDRSTLSCDHKYMDTFTGARRKSAMAMRWEAGEFATQDKE</sequence>
<dbReference type="InterPro" id="IPR042779">
    <property type="entry name" value="MISP/MISP3-like"/>
</dbReference>
<dbReference type="AlphaFoldDB" id="A0AAD7WUA4"/>
<feature type="compositionally biased region" description="Basic and acidic residues" evidence="1">
    <location>
        <begin position="409"/>
        <end position="418"/>
    </location>
</feature>
<feature type="region of interest" description="Disordered" evidence="1">
    <location>
        <begin position="384"/>
        <end position="418"/>
    </location>
</feature>
<organism evidence="2 3">
    <name type="scientific">Aldrovandia affinis</name>
    <dbReference type="NCBI Taxonomy" id="143900"/>
    <lineage>
        <taxon>Eukaryota</taxon>
        <taxon>Metazoa</taxon>
        <taxon>Chordata</taxon>
        <taxon>Craniata</taxon>
        <taxon>Vertebrata</taxon>
        <taxon>Euteleostomi</taxon>
        <taxon>Actinopterygii</taxon>
        <taxon>Neopterygii</taxon>
        <taxon>Teleostei</taxon>
        <taxon>Notacanthiformes</taxon>
        <taxon>Halosauridae</taxon>
        <taxon>Aldrovandia</taxon>
    </lineage>
</organism>
<evidence type="ECO:0000256" key="1">
    <source>
        <dbReference type="SAM" id="MobiDB-lite"/>
    </source>
</evidence>
<dbReference type="PANTHER" id="PTHR18839">
    <property type="entry name" value="MITOTIC INTERACTOR AND SUBSTRATE OF PLK1 MISP FAMILY MEMBER"/>
    <property type="match status" value="1"/>
</dbReference>
<feature type="region of interest" description="Disordered" evidence="1">
    <location>
        <begin position="132"/>
        <end position="168"/>
    </location>
</feature>
<feature type="region of interest" description="Disordered" evidence="1">
    <location>
        <begin position="182"/>
        <end position="279"/>
    </location>
</feature>
<feature type="region of interest" description="Disordered" evidence="1">
    <location>
        <begin position="452"/>
        <end position="489"/>
    </location>
</feature>
<gene>
    <name evidence="2" type="ORF">AAFF_G00229130</name>
</gene>
<dbReference type="EMBL" id="JAINUG010000030">
    <property type="protein sequence ID" value="KAJ8409512.1"/>
    <property type="molecule type" value="Genomic_DNA"/>
</dbReference>
<feature type="region of interest" description="Disordered" evidence="1">
    <location>
        <begin position="36"/>
        <end position="57"/>
    </location>
</feature>
<feature type="compositionally biased region" description="Basic and acidic residues" evidence="1">
    <location>
        <begin position="480"/>
        <end position="489"/>
    </location>
</feature>
<keyword evidence="3" id="KW-1185">Reference proteome</keyword>
<dbReference type="Proteomes" id="UP001221898">
    <property type="component" value="Unassembled WGS sequence"/>
</dbReference>
<name>A0AAD7WUA4_9TELE</name>
<feature type="compositionally biased region" description="Polar residues" evidence="1">
    <location>
        <begin position="550"/>
        <end position="560"/>
    </location>
</feature>
<feature type="compositionally biased region" description="Polar residues" evidence="1">
    <location>
        <begin position="465"/>
        <end position="474"/>
    </location>
</feature>
<feature type="compositionally biased region" description="Low complexity" evidence="1">
    <location>
        <begin position="246"/>
        <end position="256"/>
    </location>
</feature>
<feature type="compositionally biased region" description="Basic and acidic residues" evidence="1">
    <location>
        <begin position="576"/>
        <end position="589"/>
    </location>
</feature>
<accession>A0AAD7WUA4</accession>
<dbReference type="PANTHER" id="PTHR18839:SF0">
    <property type="entry name" value="MITOTIC INTERACTOR AND SUBSTRATE OF PLK1 ISOFORM X1-RELATED"/>
    <property type="match status" value="1"/>
</dbReference>
<feature type="compositionally biased region" description="Polar residues" evidence="1">
    <location>
        <begin position="182"/>
        <end position="194"/>
    </location>
</feature>
<feature type="compositionally biased region" description="Low complexity" evidence="1">
    <location>
        <begin position="604"/>
        <end position="614"/>
    </location>
</feature>
<evidence type="ECO:0000313" key="3">
    <source>
        <dbReference type="Proteomes" id="UP001221898"/>
    </source>
</evidence>
<evidence type="ECO:0000313" key="2">
    <source>
        <dbReference type="EMBL" id="KAJ8409512.1"/>
    </source>
</evidence>
<feature type="region of interest" description="Disordered" evidence="1">
    <location>
        <begin position="504"/>
        <end position="614"/>
    </location>
</feature>
<reference evidence="2" key="1">
    <citation type="journal article" date="2023" name="Science">
        <title>Genome structures resolve the early diversification of teleost fishes.</title>
        <authorList>
            <person name="Parey E."/>
            <person name="Louis A."/>
            <person name="Montfort J."/>
            <person name="Bouchez O."/>
            <person name="Roques C."/>
            <person name="Iampietro C."/>
            <person name="Lluch J."/>
            <person name="Castinel A."/>
            <person name="Donnadieu C."/>
            <person name="Desvignes T."/>
            <person name="Floi Bucao C."/>
            <person name="Jouanno E."/>
            <person name="Wen M."/>
            <person name="Mejri S."/>
            <person name="Dirks R."/>
            <person name="Jansen H."/>
            <person name="Henkel C."/>
            <person name="Chen W.J."/>
            <person name="Zahm M."/>
            <person name="Cabau C."/>
            <person name="Klopp C."/>
            <person name="Thompson A.W."/>
            <person name="Robinson-Rechavi M."/>
            <person name="Braasch I."/>
            <person name="Lecointre G."/>
            <person name="Bobe J."/>
            <person name="Postlethwait J.H."/>
            <person name="Berthelot C."/>
            <person name="Roest Crollius H."/>
            <person name="Guiguen Y."/>
        </authorList>
    </citation>
    <scope>NUCLEOTIDE SEQUENCE</scope>
    <source>
        <strain evidence="2">NC1722</strain>
    </source>
</reference>
<protein>
    <submittedName>
        <fullName evidence="2">Uncharacterized protein</fullName>
    </submittedName>
</protein>
<feature type="compositionally biased region" description="Basic and acidic residues" evidence="1">
    <location>
        <begin position="527"/>
        <end position="547"/>
    </location>
</feature>
<comment type="caution">
    <text evidence="2">The sequence shown here is derived from an EMBL/GenBank/DDBJ whole genome shotgun (WGS) entry which is preliminary data.</text>
</comment>